<dbReference type="InterPro" id="IPR051625">
    <property type="entry name" value="Signaling_Regulatory_Domain"/>
</dbReference>
<organism evidence="4 5">
    <name type="scientific">Legionella fallonii LLAP-10</name>
    <dbReference type="NCBI Taxonomy" id="1212491"/>
    <lineage>
        <taxon>Bacteria</taxon>
        <taxon>Pseudomonadati</taxon>
        <taxon>Pseudomonadota</taxon>
        <taxon>Gammaproteobacteria</taxon>
        <taxon>Legionellales</taxon>
        <taxon>Legionellaceae</taxon>
        <taxon>Legionella</taxon>
    </lineage>
</organism>
<dbReference type="KEGG" id="lfa:LFA_1899"/>
<evidence type="ECO:0000256" key="1">
    <source>
        <dbReference type="ARBA" id="ARBA00022737"/>
    </source>
</evidence>
<dbReference type="InterPro" id="IPR009091">
    <property type="entry name" value="RCC1/BLIP-II"/>
</dbReference>
<gene>
    <name evidence="4" type="ORF">LFA_1899</name>
</gene>
<feature type="domain" description="RCC1-like" evidence="3">
    <location>
        <begin position="17"/>
        <end position="324"/>
    </location>
</feature>
<evidence type="ECO:0000256" key="2">
    <source>
        <dbReference type="SAM" id="MobiDB-lite"/>
    </source>
</evidence>
<keyword evidence="1" id="KW-0677">Repeat</keyword>
<name>A0A098G494_9GAMM</name>
<dbReference type="PANTHER" id="PTHR22872">
    <property type="entry name" value="BTK-BINDING PROTEIN-RELATED"/>
    <property type="match status" value="1"/>
</dbReference>
<dbReference type="HOGENOM" id="CLU_642203_0_0_6"/>
<dbReference type="RefSeq" id="WP_045095813.1">
    <property type="nucleotide sequence ID" value="NZ_LN614827.1"/>
</dbReference>
<dbReference type="InterPro" id="IPR000408">
    <property type="entry name" value="Reg_chr_condens"/>
</dbReference>
<dbReference type="OrthoDB" id="5645144at2"/>
<keyword evidence="5" id="KW-1185">Reference proteome</keyword>
<sequence length="427" mass="46408">MSRSFPFSCFAMSPEHVLLSKDYQLKGAGSNECGQLGKGKEEDYSSTFLRVPFDGDPISHVFASEYISVLFTNKGDVLACGYAGNNELGKDFGKNNETGEDSSPKIVYEPQQLNPKGTSIKAIAIGEGHTLFLSTKGDVYGSGSNKFFQLGFDKDNDPSVYTFEPLNLSSKVKQIAAANNNSFILTEEGVLLGCGRNFYGQLGLKHRNPVHQFTKIPSPDRKKIEKIVVSFGSSFLLTEDGQVYGCGQSDAGELGVKTGTAQVPDFTRVRLPEGVKIKHLIAGNGFVLALSTENVVFGWGSGHSGVLGPEHVNKQNVVPQPIQLGDSPIIGMYSNNKNLAVFVNTKNEVIVLGRATQDLTENIKKELSEFFASQFVSQEPGIKRSSKEKYADIVFFSSQPTTSSDLVSSEHAEEPKEDEEESKGLSQ</sequence>
<dbReference type="EMBL" id="LN614827">
    <property type="protein sequence ID" value="CEG57292.1"/>
    <property type="molecule type" value="Genomic_DNA"/>
</dbReference>
<dbReference type="SUPFAM" id="SSF50985">
    <property type="entry name" value="RCC1/BLIP-II"/>
    <property type="match status" value="1"/>
</dbReference>
<dbReference type="PRINTS" id="PR00633">
    <property type="entry name" value="RCCNDNSATION"/>
</dbReference>
<dbReference type="InterPro" id="IPR058923">
    <property type="entry name" value="RCC1-like_dom"/>
</dbReference>
<dbReference type="Gene3D" id="2.130.10.30">
    <property type="entry name" value="Regulator of chromosome condensation 1/beta-lactamase-inhibitor protein II"/>
    <property type="match status" value="2"/>
</dbReference>
<dbReference type="AlphaFoldDB" id="A0A098G494"/>
<dbReference type="STRING" id="1212491.LFA_1899"/>
<dbReference type="Pfam" id="PF25390">
    <property type="entry name" value="WD40_RLD"/>
    <property type="match status" value="1"/>
</dbReference>
<dbReference type="Proteomes" id="UP000032430">
    <property type="component" value="Chromosome I"/>
</dbReference>
<dbReference type="PROSITE" id="PS50012">
    <property type="entry name" value="RCC1_3"/>
    <property type="match status" value="3"/>
</dbReference>
<feature type="region of interest" description="Disordered" evidence="2">
    <location>
        <begin position="400"/>
        <end position="427"/>
    </location>
</feature>
<evidence type="ECO:0000313" key="4">
    <source>
        <dbReference type="EMBL" id="CEG57292.1"/>
    </source>
</evidence>
<accession>A0A098G494</accession>
<reference evidence="5" key="1">
    <citation type="submission" date="2014-09" db="EMBL/GenBank/DDBJ databases">
        <authorList>
            <person name="Gomez-Valero L."/>
        </authorList>
    </citation>
    <scope>NUCLEOTIDE SEQUENCE [LARGE SCALE GENOMIC DNA]</scope>
    <source>
        <strain evidence="5">ATCC700992</strain>
    </source>
</reference>
<protein>
    <submittedName>
        <fullName evidence="4">Regulator of chromosome condensation, rcc (Substrate of the Dot/Icm secretion system)</fullName>
    </submittedName>
</protein>
<dbReference type="PANTHER" id="PTHR22872:SF2">
    <property type="entry name" value="INHIBITOR OF BRUTON TYROSINE KINASE"/>
    <property type="match status" value="1"/>
</dbReference>
<evidence type="ECO:0000259" key="3">
    <source>
        <dbReference type="Pfam" id="PF25390"/>
    </source>
</evidence>
<proteinExistence type="predicted"/>
<evidence type="ECO:0000313" key="5">
    <source>
        <dbReference type="Proteomes" id="UP000032430"/>
    </source>
</evidence>